<dbReference type="Proteomes" id="UP001150581">
    <property type="component" value="Unassembled WGS sequence"/>
</dbReference>
<proteinExistence type="predicted"/>
<accession>A0ACC1ITJ3</accession>
<evidence type="ECO:0000313" key="1">
    <source>
        <dbReference type="EMBL" id="KAJ1900660.1"/>
    </source>
</evidence>
<protein>
    <submittedName>
        <fullName evidence="1">Peroxisome assembly protein (Peroxin-2)</fullName>
    </submittedName>
</protein>
<name>A0ACC1ITJ3_9FUNG</name>
<sequence>MSTTEDYSQRSAAATATVLPQEVPQQPWRQSWLEADARLRSSTSAVVAHTVVSRNARVNKLDADLLDDELTDILREPVSKAMSLLRPGLVESYRLEVDTAIRALLFWLSVGSHQRATYGQALQNLTYAGAKKLSWRIHAFGLGSIGGGYAWARAMQHMSRCGWANAPWQSLRNRVWRMAGWLERAAKVAALANLLAFFAAGQYKSVLERVLGLRLVSARPQMAQSVSFEFLNRQLVWHAFTEFVMFALPLLKPARARAWAVRNVRAVLRLPPAAIDPVIEKLPENVCAICFSTATADSSVPVDPSSCLVSNPYIADCGHSYCYVCIKTRLMVEGSECSCLRCGHKVETICQHAEIRNANDDI</sequence>
<dbReference type="EMBL" id="JANBPG010000067">
    <property type="protein sequence ID" value="KAJ1900660.1"/>
    <property type="molecule type" value="Genomic_DNA"/>
</dbReference>
<reference evidence="1" key="1">
    <citation type="submission" date="2022-07" db="EMBL/GenBank/DDBJ databases">
        <title>Phylogenomic reconstructions and comparative analyses of Kickxellomycotina fungi.</title>
        <authorList>
            <person name="Reynolds N.K."/>
            <person name="Stajich J.E."/>
            <person name="Barry K."/>
            <person name="Grigoriev I.V."/>
            <person name="Crous P."/>
            <person name="Smith M.E."/>
        </authorList>
    </citation>
    <scope>NUCLEOTIDE SEQUENCE</scope>
    <source>
        <strain evidence="1">Benny 63K</strain>
    </source>
</reference>
<keyword evidence="2" id="KW-1185">Reference proteome</keyword>
<gene>
    <name evidence="1" type="primary">PEX2_2</name>
    <name evidence="1" type="ORF">LPJ66_001317</name>
</gene>
<evidence type="ECO:0000313" key="2">
    <source>
        <dbReference type="Proteomes" id="UP001150581"/>
    </source>
</evidence>
<organism evidence="1 2">
    <name type="scientific">Kickxella alabastrina</name>
    <dbReference type="NCBI Taxonomy" id="61397"/>
    <lineage>
        <taxon>Eukaryota</taxon>
        <taxon>Fungi</taxon>
        <taxon>Fungi incertae sedis</taxon>
        <taxon>Zoopagomycota</taxon>
        <taxon>Kickxellomycotina</taxon>
        <taxon>Kickxellomycetes</taxon>
        <taxon>Kickxellales</taxon>
        <taxon>Kickxellaceae</taxon>
        <taxon>Kickxella</taxon>
    </lineage>
</organism>
<comment type="caution">
    <text evidence="1">The sequence shown here is derived from an EMBL/GenBank/DDBJ whole genome shotgun (WGS) entry which is preliminary data.</text>
</comment>